<reference evidence="1 2" key="1">
    <citation type="journal article" date="2020" name="Microorganisms">
        <title>Osmotic Adaptation and Compatible Solute Biosynthesis of Phototrophic Bacteria as Revealed from Genome Analyses.</title>
        <authorList>
            <person name="Imhoff J.F."/>
            <person name="Rahn T."/>
            <person name="Kunzel S."/>
            <person name="Keller A."/>
            <person name="Neulinger S.C."/>
        </authorList>
    </citation>
    <scope>NUCLEOTIDE SEQUENCE [LARGE SCALE GENOMIC DNA]</scope>
    <source>
        <strain evidence="1 2">DSM 6210</strain>
    </source>
</reference>
<comment type="caution">
    <text evidence="1">The sequence shown here is derived from an EMBL/GenBank/DDBJ whole genome shotgun (WGS) entry which is preliminary data.</text>
</comment>
<evidence type="ECO:0008006" key="3">
    <source>
        <dbReference type="Google" id="ProtNLM"/>
    </source>
</evidence>
<protein>
    <recommendedName>
        <fullName evidence="3">DUF533 domain-containing protein</fullName>
    </recommendedName>
</protein>
<evidence type="ECO:0000313" key="1">
    <source>
        <dbReference type="EMBL" id="MBK1632777.1"/>
    </source>
</evidence>
<sequence>MPASPLSVTSVYLPTVAACAEALSAITAKAQAAHAQGVEVPSDHYEALLASPKVAGMAPMDEQGSTNARRRWLCRGTLTYAQALAVARGGRVLGVRALPETGQVTTDCPCGLGFAVGYARARWAGADDDKAIAQALAWQLATDDERHQAGVGGLIAARLRGDAGKASTLSSAAAGIAQSPAGRSTMDAALGAARSLTGRAGSALAGAPMRANPVVSTLTAVVNLDLYRAALARSISWRQFTKNLVVKTSGAVTAAGGWVTGAAAGSVVGGPIGALICGLLGAAGGGTAGASAAKQVADRIVPEDAQRLLAIVRGVSEAAAWEHLLVDAEVETLAARLTERVTPAWLRRLYRAGREDDGGTWQETWVRAHAAREVRQLCQDIVAQRTPIEPPSMERVEAILAHIDATADPA</sequence>
<accession>A0ABS1CLI1</accession>
<dbReference type="EMBL" id="NRRV01000057">
    <property type="protein sequence ID" value="MBK1632777.1"/>
    <property type="molecule type" value="Genomic_DNA"/>
</dbReference>
<organism evidence="1 2">
    <name type="scientific">Thiohalocapsa halophila</name>
    <dbReference type="NCBI Taxonomy" id="69359"/>
    <lineage>
        <taxon>Bacteria</taxon>
        <taxon>Pseudomonadati</taxon>
        <taxon>Pseudomonadota</taxon>
        <taxon>Gammaproteobacteria</taxon>
        <taxon>Chromatiales</taxon>
        <taxon>Chromatiaceae</taxon>
        <taxon>Thiohalocapsa</taxon>
    </lineage>
</organism>
<dbReference type="RefSeq" id="WP_200240576.1">
    <property type="nucleotide sequence ID" value="NZ_NRRV01000057.1"/>
</dbReference>
<keyword evidence="2" id="KW-1185">Reference proteome</keyword>
<dbReference type="Proteomes" id="UP000748752">
    <property type="component" value="Unassembled WGS sequence"/>
</dbReference>
<proteinExistence type="predicted"/>
<gene>
    <name evidence="1" type="ORF">CKO31_18900</name>
</gene>
<evidence type="ECO:0000313" key="2">
    <source>
        <dbReference type="Proteomes" id="UP000748752"/>
    </source>
</evidence>
<name>A0ABS1CLI1_9GAMM</name>